<keyword evidence="3" id="KW-1185">Reference proteome</keyword>
<reference evidence="2 3" key="1">
    <citation type="submission" date="2018-02" db="EMBL/GenBank/DDBJ databases">
        <title>Draft genome of wild Prunus yedoensis var. nudiflora.</title>
        <authorList>
            <person name="Baek S."/>
            <person name="Kim J.-H."/>
            <person name="Choi K."/>
            <person name="Kim G.-B."/>
            <person name="Cho A."/>
            <person name="Jang H."/>
            <person name="Shin C.-H."/>
            <person name="Yu H.-J."/>
            <person name="Mun J.-H."/>
        </authorList>
    </citation>
    <scope>NUCLEOTIDE SEQUENCE [LARGE SCALE GENOMIC DNA]</scope>
    <source>
        <strain evidence="3">cv. Jeju island</strain>
        <tissue evidence="2">Leaf</tissue>
    </source>
</reference>
<dbReference type="EMBL" id="PJQY01000353">
    <property type="protein sequence ID" value="PQQ12441.1"/>
    <property type="molecule type" value="Genomic_DNA"/>
</dbReference>
<dbReference type="AlphaFoldDB" id="A0A314Z6H2"/>
<dbReference type="STRING" id="2094558.A0A314Z6H2"/>
<accession>A0A314Z6H2</accession>
<protein>
    <submittedName>
        <fullName evidence="2">Galactomannan galactosyltransferase 1-like</fullName>
    </submittedName>
</protein>
<dbReference type="GO" id="GO:0016757">
    <property type="term" value="F:glycosyltransferase activity"/>
    <property type="evidence" value="ECO:0007669"/>
    <property type="project" value="UniProtKB-KW"/>
</dbReference>
<keyword evidence="2" id="KW-0328">Glycosyltransferase</keyword>
<evidence type="ECO:0000313" key="2">
    <source>
        <dbReference type="EMBL" id="PQQ12441.1"/>
    </source>
</evidence>
<proteinExistence type="predicted"/>
<name>A0A314Z6H2_PRUYE</name>
<evidence type="ECO:0000313" key="3">
    <source>
        <dbReference type="Proteomes" id="UP000250321"/>
    </source>
</evidence>
<sequence>MSFPTVTSPPPTAEPDQCADDANLRRDPPDPTFYDDREVRYTLGARFRTGTRSAAVAAASPLARRRSGERILMVTGSQPAACRNLSAIISSCGSSRTRWTTVDSTGTKYSTTTHCCTRGWAATGPSCP</sequence>
<evidence type="ECO:0000256" key="1">
    <source>
        <dbReference type="SAM" id="MobiDB-lite"/>
    </source>
</evidence>
<keyword evidence="2" id="KW-0808">Transferase</keyword>
<comment type="caution">
    <text evidence="2">The sequence shown here is derived from an EMBL/GenBank/DDBJ whole genome shotgun (WGS) entry which is preliminary data.</text>
</comment>
<gene>
    <name evidence="2" type="ORF">Pyn_19498</name>
</gene>
<feature type="compositionally biased region" description="Basic and acidic residues" evidence="1">
    <location>
        <begin position="22"/>
        <end position="37"/>
    </location>
</feature>
<dbReference type="OrthoDB" id="205108at2759"/>
<organism evidence="2 3">
    <name type="scientific">Prunus yedoensis var. nudiflora</name>
    <dbReference type="NCBI Taxonomy" id="2094558"/>
    <lineage>
        <taxon>Eukaryota</taxon>
        <taxon>Viridiplantae</taxon>
        <taxon>Streptophyta</taxon>
        <taxon>Embryophyta</taxon>
        <taxon>Tracheophyta</taxon>
        <taxon>Spermatophyta</taxon>
        <taxon>Magnoliopsida</taxon>
        <taxon>eudicotyledons</taxon>
        <taxon>Gunneridae</taxon>
        <taxon>Pentapetalae</taxon>
        <taxon>rosids</taxon>
        <taxon>fabids</taxon>
        <taxon>Rosales</taxon>
        <taxon>Rosaceae</taxon>
        <taxon>Amygdaloideae</taxon>
        <taxon>Amygdaleae</taxon>
        <taxon>Prunus</taxon>
    </lineage>
</organism>
<dbReference type="Proteomes" id="UP000250321">
    <property type="component" value="Unassembled WGS sequence"/>
</dbReference>
<feature type="region of interest" description="Disordered" evidence="1">
    <location>
        <begin position="1"/>
        <end position="37"/>
    </location>
</feature>